<comment type="catalytic activity">
    <reaction evidence="13 14">
        <text>a quinone + sn-glycerol 3-phosphate = dihydroxyacetone phosphate + a quinol</text>
        <dbReference type="Rhea" id="RHEA:18977"/>
        <dbReference type="ChEBI" id="CHEBI:24646"/>
        <dbReference type="ChEBI" id="CHEBI:57597"/>
        <dbReference type="ChEBI" id="CHEBI:57642"/>
        <dbReference type="ChEBI" id="CHEBI:132124"/>
        <dbReference type="EC" id="1.1.5.3"/>
    </reaction>
</comment>
<evidence type="ECO:0000256" key="6">
    <source>
        <dbReference type="ARBA" id="ARBA00011331"/>
    </source>
</evidence>
<keyword evidence="10" id="KW-0274">FAD</keyword>
<keyword evidence="11 14" id="KW-0560">Oxidoreductase</keyword>
<dbReference type="Pfam" id="PF01266">
    <property type="entry name" value="DAO"/>
    <property type="match status" value="1"/>
</dbReference>
<gene>
    <name evidence="17" type="ORF">SAMN02910354_01417</name>
</gene>
<dbReference type="NCBIfam" id="TIGR03377">
    <property type="entry name" value="glycerol3P_GlpA"/>
    <property type="match status" value="1"/>
</dbReference>
<evidence type="ECO:0000256" key="4">
    <source>
        <dbReference type="ARBA" id="ARBA00005157"/>
    </source>
</evidence>
<comment type="caution">
    <text evidence="17">The sequence shown here is derived from an EMBL/GenBank/DDBJ whole genome shotgun (WGS) entry which is preliminary data.</text>
</comment>
<evidence type="ECO:0000256" key="1">
    <source>
        <dbReference type="ARBA" id="ARBA00001917"/>
    </source>
</evidence>
<dbReference type="SUPFAM" id="SSF51905">
    <property type="entry name" value="FAD/NAD(P)-binding domain"/>
    <property type="match status" value="1"/>
</dbReference>
<comment type="cofactor">
    <cofactor evidence="1">
        <name>FMN</name>
        <dbReference type="ChEBI" id="CHEBI:58210"/>
    </cofactor>
</comment>
<comment type="subcellular location">
    <subcellularLocation>
        <location evidence="3">Cell membrane</location>
        <topology evidence="3">Peripheral membrane protein</topology>
    </subcellularLocation>
</comment>
<organism evidence="17 18">
    <name type="scientific">Basfia succiniciproducens</name>
    <dbReference type="NCBI Taxonomy" id="653940"/>
    <lineage>
        <taxon>Bacteria</taxon>
        <taxon>Pseudomonadati</taxon>
        <taxon>Pseudomonadota</taxon>
        <taxon>Gammaproteobacteria</taxon>
        <taxon>Pasteurellales</taxon>
        <taxon>Pasteurellaceae</taxon>
        <taxon>Basfia</taxon>
    </lineage>
</organism>
<dbReference type="InterPro" id="IPR000447">
    <property type="entry name" value="G3P_DH_FAD-dep"/>
</dbReference>
<evidence type="ECO:0000256" key="14">
    <source>
        <dbReference type="RuleBase" id="RU361217"/>
    </source>
</evidence>
<evidence type="ECO:0000256" key="7">
    <source>
        <dbReference type="ARBA" id="ARBA00013029"/>
    </source>
</evidence>
<comment type="similarity">
    <text evidence="5 14">Belongs to the FAD-dependent glycerol-3-phosphate dehydrogenase family.</text>
</comment>
<evidence type="ECO:0000256" key="10">
    <source>
        <dbReference type="ARBA" id="ARBA00022827"/>
    </source>
</evidence>
<dbReference type="InterPro" id="IPR017752">
    <property type="entry name" value="G3P_DH_GlpA_su"/>
</dbReference>
<dbReference type="InterPro" id="IPR036188">
    <property type="entry name" value="FAD/NAD-bd_sf"/>
</dbReference>
<feature type="domain" description="BFD-like [2Fe-2S]-binding" evidence="16">
    <location>
        <begin position="462"/>
        <end position="513"/>
    </location>
</feature>
<feature type="domain" description="FAD dependent oxidoreductase" evidence="15">
    <location>
        <begin position="40"/>
        <end position="389"/>
    </location>
</feature>
<protein>
    <recommendedName>
        <fullName evidence="7 14">Glycerol-3-phosphate dehydrogenase</fullName>
        <ecNumber evidence="7 14">1.1.5.3</ecNumber>
    </recommendedName>
</protein>
<dbReference type="Pfam" id="PF04324">
    <property type="entry name" value="Fer2_BFD"/>
    <property type="match status" value="1"/>
</dbReference>
<dbReference type="Proteomes" id="UP000199588">
    <property type="component" value="Unassembled WGS sequence"/>
</dbReference>
<proteinExistence type="inferred from homology"/>
<dbReference type="InterPro" id="IPR007419">
    <property type="entry name" value="BFD-like_2Fe2S-bd_dom"/>
</dbReference>
<evidence type="ECO:0000256" key="2">
    <source>
        <dbReference type="ARBA" id="ARBA00001974"/>
    </source>
</evidence>
<dbReference type="PROSITE" id="PS00977">
    <property type="entry name" value="FAD_G3PDH_1"/>
    <property type="match status" value="1"/>
</dbReference>
<dbReference type="Gene3D" id="1.10.10.1100">
    <property type="entry name" value="BFD-like [2Fe-2S]-binding domain"/>
    <property type="match status" value="1"/>
</dbReference>
<sequence>MLGCVFYLTTNQFTFTRGGIMGMSSQLYKNVGDFSPINTDVIIIGGGATGAGVARDCSLRGLKCVLLERHDIATGATGRNHGLLHSGGRYAVNDRESAEECIKENLILKRIARHCVDDTKGLFITLPEDDLDYQKKFIEACQASGIEAEAIDPTLAKFMEPSVNPDLVGAVVVPDGSIDPFRLTAANMIDAVENGAQVFTYCEVKGLIREGGRVIGVNVYDHKNKINRQFFAPMVVNAGGIWGQGIAEYADLKIRMFPAKGALLVMGHRINGMVINRCRKPADADILVPGDTICVIGTTSDRIPYDQIDNMEVTPEEVDILIREGEKLAPSLRHTRVLRAYAGVRPLVATDDDPSGRNVSRGIVLLDHAQRDGLDGFITITGGKLMTYRLMAEWATDLVCQKLNNSKKCETANRTLPGSNESREETSQKVVSLPTTIRNSAVYRHGSRATRLLENERLDRSLVCECEAVTAGEVRYAVDELNVNNLIDLRRRTRVGMGTCQAELCACRAAGLMARFDVATPRQSTEQLASFMEERWKGIRPIAWGDAVREAEFTSWIYYSLLGLNDVLPEDAQGVNNNEF</sequence>
<evidence type="ECO:0000259" key="16">
    <source>
        <dbReference type="Pfam" id="PF04324"/>
    </source>
</evidence>
<evidence type="ECO:0000259" key="15">
    <source>
        <dbReference type="Pfam" id="PF01266"/>
    </source>
</evidence>
<dbReference type="PRINTS" id="PR01001">
    <property type="entry name" value="FADG3PDH"/>
</dbReference>
<comment type="pathway">
    <text evidence="4">Polyol metabolism; glycerol degradation via glycerol kinase pathway; glycerone phosphate from sn-glycerol 3-phosphate (anaerobic route): step 1/1.</text>
</comment>
<evidence type="ECO:0000256" key="3">
    <source>
        <dbReference type="ARBA" id="ARBA00004202"/>
    </source>
</evidence>
<evidence type="ECO:0000256" key="12">
    <source>
        <dbReference type="ARBA" id="ARBA00023136"/>
    </source>
</evidence>
<dbReference type="InterPro" id="IPR041854">
    <property type="entry name" value="BFD-like_2Fe2S-bd_dom_sf"/>
</dbReference>
<evidence type="ECO:0000313" key="17">
    <source>
        <dbReference type="EMBL" id="SCY08407.1"/>
    </source>
</evidence>
<evidence type="ECO:0000256" key="13">
    <source>
        <dbReference type="ARBA" id="ARBA00049055"/>
    </source>
</evidence>
<accession>A0A1G5D1I2</accession>
<evidence type="ECO:0000256" key="8">
    <source>
        <dbReference type="ARBA" id="ARBA00022475"/>
    </source>
</evidence>
<name>A0A1G5D1I2_9PAST</name>
<dbReference type="PROSITE" id="PS00978">
    <property type="entry name" value="FAD_G3PDH_2"/>
    <property type="match status" value="1"/>
</dbReference>
<evidence type="ECO:0000256" key="9">
    <source>
        <dbReference type="ARBA" id="ARBA00022630"/>
    </source>
</evidence>
<dbReference type="EMBL" id="FMUQ01000010">
    <property type="protein sequence ID" value="SCY08407.1"/>
    <property type="molecule type" value="Genomic_DNA"/>
</dbReference>
<evidence type="ECO:0000256" key="5">
    <source>
        <dbReference type="ARBA" id="ARBA00007330"/>
    </source>
</evidence>
<keyword evidence="9 14" id="KW-0285">Flavoprotein</keyword>
<keyword evidence="8" id="KW-1003">Cell membrane</keyword>
<comment type="cofactor">
    <cofactor evidence="2 14">
        <name>FAD</name>
        <dbReference type="ChEBI" id="CHEBI:57692"/>
    </cofactor>
</comment>
<dbReference type="EC" id="1.1.5.3" evidence="7 14"/>
<dbReference type="CDD" id="cd19946">
    <property type="entry name" value="GlpA-like_Fer2_BFD-like"/>
    <property type="match status" value="1"/>
</dbReference>
<comment type="subunit">
    <text evidence="6">Composed of a catalytic GlpA/B dimer and of membrane bound GlpC.</text>
</comment>
<dbReference type="InterPro" id="IPR006076">
    <property type="entry name" value="FAD-dep_OxRdtase"/>
</dbReference>
<evidence type="ECO:0000313" key="18">
    <source>
        <dbReference type="Proteomes" id="UP000199588"/>
    </source>
</evidence>
<dbReference type="Gene3D" id="3.50.50.60">
    <property type="entry name" value="FAD/NAD(P)-binding domain"/>
    <property type="match status" value="3"/>
</dbReference>
<keyword evidence="18" id="KW-1185">Reference proteome</keyword>
<evidence type="ECO:0000256" key="11">
    <source>
        <dbReference type="ARBA" id="ARBA00023002"/>
    </source>
</evidence>
<reference evidence="17 18" key="1">
    <citation type="submission" date="2016-10" db="EMBL/GenBank/DDBJ databases">
        <authorList>
            <person name="Varghese N."/>
            <person name="Submissions S."/>
        </authorList>
    </citation>
    <scope>NUCLEOTIDE SEQUENCE [LARGE SCALE GENOMIC DNA]</scope>
    <source>
        <strain evidence="17 18">DSM 22022</strain>
    </source>
</reference>
<dbReference type="NCBIfam" id="NF008313">
    <property type="entry name" value="PRK11101.1"/>
    <property type="match status" value="1"/>
</dbReference>
<keyword evidence="12" id="KW-0472">Membrane</keyword>
<dbReference type="PANTHER" id="PTHR11985:SF35">
    <property type="entry name" value="ANAEROBIC GLYCEROL-3-PHOSPHATE DEHYDROGENASE SUBUNIT A"/>
    <property type="match status" value="1"/>
</dbReference>
<dbReference type="PANTHER" id="PTHR11985">
    <property type="entry name" value="GLYCEROL-3-PHOSPHATE DEHYDROGENASE"/>
    <property type="match status" value="1"/>
</dbReference>